<dbReference type="Gene3D" id="3.40.50.150">
    <property type="entry name" value="Vaccinia Virus protein VP39"/>
    <property type="match status" value="1"/>
</dbReference>
<evidence type="ECO:0000256" key="4">
    <source>
        <dbReference type="ARBA" id="ARBA00022691"/>
    </source>
</evidence>
<dbReference type="GO" id="GO:0009007">
    <property type="term" value="F:site-specific DNA-methyltransferase (adenine-specific) activity"/>
    <property type="evidence" value="ECO:0007669"/>
    <property type="project" value="UniProtKB-EC"/>
</dbReference>
<reference evidence="7" key="1">
    <citation type="submission" date="2016-10" db="EMBL/GenBank/DDBJ databases">
        <authorList>
            <person name="de Groot N.N."/>
        </authorList>
    </citation>
    <scope>NUCLEOTIDE SEQUENCE</scope>
</reference>
<dbReference type="InterPro" id="IPR011639">
    <property type="entry name" value="MethylTrfase_TaqI-like_dom"/>
</dbReference>
<keyword evidence="3" id="KW-0808">Transferase</keyword>
<organism evidence="7">
    <name type="scientific">hydrothermal vent metagenome</name>
    <dbReference type="NCBI Taxonomy" id="652676"/>
    <lineage>
        <taxon>unclassified sequences</taxon>
        <taxon>metagenomes</taxon>
        <taxon>ecological metagenomes</taxon>
    </lineage>
</organism>
<evidence type="ECO:0000259" key="6">
    <source>
        <dbReference type="Pfam" id="PF07669"/>
    </source>
</evidence>
<accession>A0A1W1BGF3</accession>
<sequence>MIINDFIKYSTQKALKHINKNNIKVLILSDNATFYKNILKEFNIPVENIKSIENSNIFQDESLKESSFDLIIGNPPNTRQEKIKSIKPLLLDYESYFETADLNVYLFEKGFRLLKEGGILSYYTDSKYLKARYAKNFRKFILNSVNILEYIDFDNKSILTYQKSKEKSPDFIYCKITNRCKNITDFINKNSYNYLMDDLSVKEFKFLSLKEIEIKHKIENMGILNIISFLNYNLLKFYKNTIDFESVDKLKSLNISKEAQKPFEILVDYILFAKEQNLTLETSLFKSVIDGMVYDLYFEEEMKKGDCFISDEVRKVIKEFDNSFDTIQEMYEIFNNNRTIQRGLIYRRVISVIKAINGSKR</sequence>
<comment type="catalytic activity">
    <reaction evidence="5">
        <text>a 2'-deoxyadenosine in DNA + S-adenosyl-L-methionine = an N(6)-methyl-2'-deoxyadenosine in DNA + S-adenosyl-L-homocysteine + H(+)</text>
        <dbReference type="Rhea" id="RHEA:15197"/>
        <dbReference type="Rhea" id="RHEA-COMP:12418"/>
        <dbReference type="Rhea" id="RHEA-COMP:12419"/>
        <dbReference type="ChEBI" id="CHEBI:15378"/>
        <dbReference type="ChEBI" id="CHEBI:57856"/>
        <dbReference type="ChEBI" id="CHEBI:59789"/>
        <dbReference type="ChEBI" id="CHEBI:90615"/>
        <dbReference type="ChEBI" id="CHEBI:90616"/>
        <dbReference type="EC" id="2.1.1.72"/>
    </reaction>
</comment>
<feature type="domain" description="Type II methyltransferase M.TaqI-like" evidence="6">
    <location>
        <begin position="32"/>
        <end position="157"/>
    </location>
</feature>
<evidence type="ECO:0000256" key="5">
    <source>
        <dbReference type="ARBA" id="ARBA00047942"/>
    </source>
</evidence>
<dbReference type="SUPFAM" id="SSF53335">
    <property type="entry name" value="S-adenosyl-L-methionine-dependent methyltransferases"/>
    <property type="match status" value="1"/>
</dbReference>
<dbReference type="EMBL" id="FPHE01000034">
    <property type="protein sequence ID" value="SFV52593.1"/>
    <property type="molecule type" value="Genomic_DNA"/>
</dbReference>
<dbReference type="EC" id="2.1.1.72" evidence="1"/>
<dbReference type="GO" id="GO:0032259">
    <property type="term" value="P:methylation"/>
    <property type="evidence" value="ECO:0007669"/>
    <property type="project" value="UniProtKB-KW"/>
</dbReference>
<evidence type="ECO:0000256" key="2">
    <source>
        <dbReference type="ARBA" id="ARBA00022603"/>
    </source>
</evidence>
<protein>
    <recommendedName>
        <fullName evidence="1">site-specific DNA-methyltransferase (adenine-specific)</fullName>
        <ecNumber evidence="1">2.1.1.72</ecNumber>
    </recommendedName>
</protein>
<dbReference type="Pfam" id="PF07669">
    <property type="entry name" value="Eco57I"/>
    <property type="match status" value="1"/>
</dbReference>
<evidence type="ECO:0000256" key="1">
    <source>
        <dbReference type="ARBA" id="ARBA00011900"/>
    </source>
</evidence>
<name>A0A1W1BGF3_9ZZZZ</name>
<dbReference type="InterPro" id="IPR050953">
    <property type="entry name" value="N4_N6_ade-DNA_methylase"/>
</dbReference>
<dbReference type="PANTHER" id="PTHR33841:SF1">
    <property type="entry name" value="DNA METHYLTRANSFERASE A"/>
    <property type="match status" value="1"/>
</dbReference>
<keyword evidence="2" id="KW-0489">Methyltransferase</keyword>
<dbReference type="InterPro" id="IPR029063">
    <property type="entry name" value="SAM-dependent_MTases_sf"/>
</dbReference>
<proteinExistence type="predicted"/>
<dbReference type="PANTHER" id="PTHR33841">
    <property type="entry name" value="DNA METHYLTRANSFERASE YEEA-RELATED"/>
    <property type="match status" value="1"/>
</dbReference>
<gene>
    <name evidence="7" type="ORF">MNB_SV-12-1609</name>
</gene>
<dbReference type="AlphaFoldDB" id="A0A1W1BGF3"/>
<evidence type="ECO:0000313" key="7">
    <source>
        <dbReference type="EMBL" id="SFV52593.1"/>
    </source>
</evidence>
<keyword evidence="4" id="KW-0949">S-adenosyl-L-methionine</keyword>
<dbReference type="GO" id="GO:0006304">
    <property type="term" value="P:DNA modification"/>
    <property type="evidence" value="ECO:0007669"/>
    <property type="project" value="InterPro"/>
</dbReference>
<evidence type="ECO:0000256" key="3">
    <source>
        <dbReference type="ARBA" id="ARBA00022679"/>
    </source>
</evidence>